<name>A0A8X6MYX9_NEPPI</name>
<accession>A0A8X6MYX9</accession>
<gene>
    <name evidence="1" type="ORF">NPIL_447301</name>
</gene>
<reference evidence="1" key="1">
    <citation type="submission" date="2020-08" db="EMBL/GenBank/DDBJ databases">
        <title>Multicomponent nature underlies the extraordinary mechanical properties of spider dragline silk.</title>
        <authorList>
            <person name="Kono N."/>
            <person name="Nakamura H."/>
            <person name="Mori M."/>
            <person name="Yoshida Y."/>
            <person name="Ohtoshi R."/>
            <person name="Malay A.D."/>
            <person name="Moran D.A.P."/>
            <person name="Tomita M."/>
            <person name="Numata K."/>
            <person name="Arakawa K."/>
        </authorList>
    </citation>
    <scope>NUCLEOTIDE SEQUENCE</scope>
</reference>
<comment type="caution">
    <text evidence="1">The sequence shown here is derived from an EMBL/GenBank/DDBJ whole genome shotgun (WGS) entry which is preliminary data.</text>
</comment>
<protein>
    <submittedName>
        <fullName evidence="1">Uncharacterized protein</fullName>
    </submittedName>
</protein>
<dbReference type="OrthoDB" id="2505440at2759"/>
<organism evidence="1 2">
    <name type="scientific">Nephila pilipes</name>
    <name type="common">Giant wood spider</name>
    <name type="synonym">Nephila maculata</name>
    <dbReference type="NCBI Taxonomy" id="299642"/>
    <lineage>
        <taxon>Eukaryota</taxon>
        <taxon>Metazoa</taxon>
        <taxon>Ecdysozoa</taxon>
        <taxon>Arthropoda</taxon>
        <taxon>Chelicerata</taxon>
        <taxon>Arachnida</taxon>
        <taxon>Araneae</taxon>
        <taxon>Araneomorphae</taxon>
        <taxon>Entelegynae</taxon>
        <taxon>Araneoidea</taxon>
        <taxon>Nephilidae</taxon>
        <taxon>Nephila</taxon>
    </lineage>
</organism>
<dbReference type="Proteomes" id="UP000887013">
    <property type="component" value="Unassembled WGS sequence"/>
</dbReference>
<dbReference type="AlphaFoldDB" id="A0A8X6MYX9"/>
<sequence length="125" mass="14491">MANPINVSDKRMCFNDETKLDSSFPDDAVPPHRFHLGEVTYFATVVQVHLRQYKRNETNRLFPTKSGVSRPLELYRALDVWPLHCFVRSSRPIEKSSRIIMFRSSCASTPDRLRSDTRNFAKSTV</sequence>
<proteinExistence type="predicted"/>
<dbReference type="EMBL" id="BMAW01003729">
    <property type="protein sequence ID" value="GFS85262.1"/>
    <property type="molecule type" value="Genomic_DNA"/>
</dbReference>
<keyword evidence="2" id="KW-1185">Reference proteome</keyword>
<evidence type="ECO:0000313" key="1">
    <source>
        <dbReference type="EMBL" id="GFS85262.1"/>
    </source>
</evidence>
<evidence type="ECO:0000313" key="2">
    <source>
        <dbReference type="Proteomes" id="UP000887013"/>
    </source>
</evidence>